<dbReference type="AlphaFoldDB" id="A0A0D2WNH8"/>
<evidence type="ECO:0000313" key="3">
    <source>
        <dbReference type="Proteomes" id="UP000008743"/>
    </source>
</evidence>
<dbReference type="InParanoid" id="A0A0D2WNH8"/>
<organism evidence="2 3">
    <name type="scientific">Capsaspora owczarzaki (strain ATCC 30864)</name>
    <dbReference type="NCBI Taxonomy" id="595528"/>
    <lineage>
        <taxon>Eukaryota</taxon>
        <taxon>Filasterea</taxon>
        <taxon>Capsaspora</taxon>
    </lineage>
</organism>
<dbReference type="Proteomes" id="UP000008743">
    <property type="component" value="Unassembled WGS sequence"/>
</dbReference>
<dbReference type="EMBL" id="KE346363">
    <property type="protein sequence ID" value="KJE91958.1"/>
    <property type="molecule type" value="Genomic_DNA"/>
</dbReference>
<feature type="signal peptide" evidence="1">
    <location>
        <begin position="1"/>
        <end position="33"/>
    </location>
</feature>
<evidence type="ECO:0000256" key="1">
    <source>
        <dbReference type="SAM" id="SignalP"/>
    </source>
</evidence>
<dbReference type="eggNOG" id="ENOG502S9Q0">
    <property type="taxonomic scope" value="Eukaryota"/>
</dbReference>
<sequence length="294" mass="31996">MRLHKKRSSLVMLATLAVAVLLLCGARNGPVSAGPGLFGLPSLIGADAQQVICPRCTFVNETVNWQILPRLAPFTLASGDGAPSQDTAVRLCHDTNALHVRFDATDIDIINNYTTCNSDIWNLETVEFFVAPGPETPTVYHELDQSPNPGAYFASLIHNPNDKCAGIVGNLMSCPTVGVSWATGRVSNGWWATIVADFDVLVNLTGDARGWHSDPRQFGEQLSVLNPPVDNEPVEVPILFEREGRAPIPKVWRANFYRIDAHANGTIEYSCLHSTLTNPACFHVPSRMVGLLLV</sequence>
<gene>
    <name evidence="2" type="ORF">CAOG_003003</name>
</gene>
<reference evidence="3" key="1">
    <citation type="submission" date="2011-02" db="EMBL/GenBank/DDBJ databases">
        <title>The Genome Sequence of Capsaspora owczarzaki ATCC 30864.</title>
        <authorList>
            <person name="Russ C."/>
            <person name="Cuomo C."/>
            <person name="Burger G."/>
            <person name="Gray M.W."/>
            <person name="Holland P.W.H."/>
            <person name="King N."/>
            <person name="Lang F.B.F."/>
            <person name="Roger A.J."/>
            <person name="Ruiz-Trillo I."/>
            <person name="Young S.K."/>
            <person name="Zeng Q."/>
            <person name="Gargeya S."/>
            <person name="Alvarado L."/>
            <person name="Berlin A."/>
            <person name="Chapman S.B."/>
            <person name="Chen Z."/>
            <person name="Freedman E."/>
            <person name="Gellesch M."/>
            <person name="Goldberg J."/>
            <person name="Griggs A."/>
            <person name="Gujja S."/>
            <person name="Heilman E."/>
            <person name="Heiman D."/>
            <person name="Howarth C."/>
            <person name="Mehta T."/>
            <person name="Neiman D."/>
            <person name="Pearson M."/>
            <person name="Roberts A."/>
            <person name="Saif S."/>
            <person name="Shea T."/>
            <person name="Shenoy N."/>
            <person name="Sisk P."/>
            <person name="Stolte C."/>
            <person name="Sykes S."/>
            <person name="White J."/>
            <person name="Yandava C."/>
            <person name="Haas B."/>
            <person name="Nusbaum C."/>
            <person name="Birren B."/>
        </authorList>
    </citation>
    <scope>NUCLEOTIDE SEQUENCE</scope>
    <source>
        <strain evidence="3">ATCC 30864</strain>
    </source>
</reference>
<dbReference type="SUPFAM" id="SSF49344">
    <property type="entry name" value="CBD9-like"/>
    <property type="match status" value="1"/>
</dbReference>
<dbReference type="Gene3D" id="2.60.40.1190">
    <property type="match status" value="1"/>
</dbReference>
<dbReference type="STRING" id="595528.A0A0D2WNH8"/>
<dbReference type="RefSeq" id="XP_004363842.2">
    <property type="nucleotide sequence ID" value="XM_004363785.2"/>
</dbReference>
<proteinExistence type="predicted"/>
<evidence type="ECO:0000313" key="2">
    <source>
        <dbReference type="EMBL" id="KJE91958.1"/>
    </source>
</evidence>
<accession>A0A0D2WNH8</accession>
<keyword evidence="1" id="KW-0732">Signal</keyword>
<keyword evidence="3" id="KW-1185">Reference proteome</keyword>
<dbReference type="CDD" id="cd09620">
    <property type="entry name" value="CBM9_like_3"/>
    <property type="match status" value="1"/>
</dbReference>
<protein>
    <submittedName>
        <fullName evidence="2">Uncharacterized protein</fullName>
    </submittedName>
</protein>
<name>A0A0D2WNH8_CAPO3</name>
<feature type="chain" id="PRO_5002254507" evidence="1">
    <location>
        <begin position="34"/>
        <end position="294"/>
    </location>
</feature>